<gene>
    <name evidence="2" type="ORF">C361_05861</name>
</gene>
<proteinExistence type="predicted"/>
<dbReference type="AlphaFoldDB" id="A0A854Q4V7"/>
<protein>
    <submittedName>
        <fullName evidence="2">Uncharacterized protein</fullName>
    </submittedName>
</protein>
<sequence>MITQPSCRHCHLLVSLCPLLGHPDSLSAGPRHHTDNDVHSLATSASSPYGHPRFSTESM</sequence>
<dbReference type="Proteomes" id="UP000199727">
    <property type="component" value="Unassembled WGS sequence"/>
</dbReference>
<organism evidence="2 3">
    <name type="scientific">Cryptococcus neoformans Tu259-1</name>
    <dbReference type="NCBI Taxonomy" id="1230072"/>
    <lineage>
        <taxon>Eukaryota</taxon>
        <taxon>Fungi</taxon>
        <taxon>Dikarya</taxon>
        <taxon>Basidiomycota</taxon>
        <taxon>Agaricomycotina</taxon>
        <taxon>Tremellomycetes</taxon>
        <taxon>Tremellales</taxon>
        <taxon>Cryptococcaceae</taxon>
        <taxon>Cryptococcus</taxon>
        <taxon>Cryptococcus neoformans species complex</taxon>
    </lineage>
</organism>
<comment type="caution">
    <text evidence="2">The sequence shown here is derived from an EMBL/GenBank/DDBJ whole genome shotgun (WGS) entry which is preliminary data.</text>
</comment>
<evidence type="ECO:0000313" key="2">
    <source>
        <dbReference type="EMBL" id="OXG13721.1"/>
    </source>
</evidence>
<evidence type="ECO:0000313" key="3">
    <source>
        <dbReference type="Proteomes" id="UP000199727"/>
    </source>
</evidence>
<accession>A0A854Q4V7</accession>
<reference evidence="2 3" key="1">
    <citation type="submission" date="2017-06" db="EMBL/GenBank/DDBJ databases">
        <title>Global population genomics of the pathogenic fungus Cryptococcus neoformans var. grubii.</title>
        <authorList>
            <person name="Cuomo C."/>
            <person name="Litvintseva A."/>
            <person name="Chen Y."/>
            <person name="Young S."/>
            <person name="Zeng Q."/>
            <person name="Chapman S."/>
            <person name="Gujja S."/>
            <person name="Saif S."/>
            <person name="Birren B."/>
        </authorList>
    </citation>
    <scope>NUCLEOTIDE SEQUENCE [LARGE SCALE GENOMIC DNA]</scope>
    <source>
        <strain evidence="2 3">Tu259-1</strain>
    </source>
</reference>
<feature type="region of interest" description="Disordered" evidence="1">
    <location>
        <begin position="25"/>
        <end position="59"/>
    </location>
</feature>
<evidence type="ECO:0000256" key="1">
    <source>
        <dbReference type="SAM" id="MobiDB-lite"/>
    </source>
</evidence>
<name>A0A854Q4V7_CRYNE</name>
<dbReference type="EMBL" id="AMKT01000078">
    <property type="protein sequence ID" value="OXG13721.1"/>
    <property type="molecule type" value="Genomic_DNA"/>
</dbReference>